<dbReference type="AlphaFoldDB" id="A0AAJ0FQW4"/>
<name>A0AAJ0FQW4_9PEZI</name>
<dbReference type="EMBL" id="MU839002">
    <property type="protein sequence ID" value="KAK1769560.1"/>
    <property type="molecule type" value="Genomic_DNA"/>
</dbReference>
<feature type="region of interest" description="Disordered" evidence="4">
    <location>
        <begin position="460"/>
        <end position="528"/>
    </location>
</feature>
<feature type="compositionally biased region" description="Basic and acidic residues" evidence="4">
    <location>
        <begin position="290"/>
        <end position="309"/>
    </location>
</feature>
<evidence type="ECO:0000259" key="5">
    <source>
        <dbReference type="Pfam" id="PF01156"/>
    </source>
</evidence>
<dbReference type="InterPro" id="IPR001910">
    <property type="entry name" value="Inosine/uridine_hydrolase_dom"/>
</dbReference>
<feature type="compositionally biased region" description="Basic and acidic residues" evidence="4">
    <location>
        <begin position="162"/>
        <end position="175"/>
    </location>
</feature>
<feature type="compositionally biased region" description="Acidic residues" evidence="4">
    <location>
        <begin position="355"/>
        <end position="368"/>
    </location>
</feature>
<feature type="compositionally biased region" description="Basic and acidic residues" evidence="4">
    <location>
        <begin position="369"/>
        <end position="390"/>
    </location>
</feature>
<feature type="region of interest" description="Disordered" evidence="4">
    <location>
        <begin position="287"/>
        <end position="422"/>
    </location>
</feature>
<dbReference type="GO" id="GO:0006152">
    <property type="term" value="P:purine nucleoside catabolic process"/>
    <property type="evidence" value="ECO:0007669"/>
    <property type="project" value="TreeGrafter"/>
</dbReference>
<accession>A0AAJ0FQW4</accession>
<dbReference type="Proteomes" id="UP001244011">
    <property type="component" value="Unassembled WGS sequence"/>
</dbReference>
<dbReference type="GO" id="GO:0005829">
    <property type="term" value="C:cytosol"/>
    <property type="evidence" value="ECO:0007669"/>
    <property type="project" value="TreeGrafter"/>
</dbReference>
<feature type="compositionally biased region" description="Acidic residues" evidence="4">
    <location>
        <begin position="176"/>
        <end position="192"/>
    </location>
</feature>
<evidence type="ECO:0000256" key="1">
    <source>
        <dbReference type="ARBA" id="ARBA00009176"/>
    </source>
</evidence>
<organism evidence="7 8">
    <name type="scientific">Phialemonium atrogriseum</name>
    <dbReference type="NCBI Taxonomy" id="1093897"/>
    <lineage>
        <taxon>Eukaryota</taxon>
        <taxon>Fungi</taxon>
        <taxon>Dikarya</taxon>
        <taxon>Ascomycota</taxon>
        <taxon>Pezizomycotina</taxon>
        <taxon>Sordariomycetes</taxon>
        <taxon>Sordariomycetidae</taxon>
        <taxon>Cephalothecales</taxon>
        <taxon>Cephalothecaceae</taxon>
        <taxon>Phialemonium</taxon>
    </lineage>
</organism>
<evidence type="ECO:0000313" key="7">
    <source>
        <dbReference type="EMBL" id="KAK1769560.1"/>
    </source>
</evidence>
<dbReference type="InterPro" id="IPR036452">
    <property type="entry name" value="Ribo_hydro-like"/>
</dbReference>
<protein>
    <submittedName>
        <fullName evidence="7">Inosine-uridine preferring nucleoside hydrolase-domain-containing protein</fullName>
    </submittedName>
</protein>
<reference evidence="7" key="1">
    <citation type="submission" date="2023-06" db="EMBL/GenBank/DDBJ databases">
        <title>Genome-scale phylogeny and comparative genomics of the fungal order Sordariales.</title>
        <authorList>
            <consortium name="Lawrence Berkeley National Laboratory"/>
            <person name="Hensen N."/>
            <person name="Bonometti L."/>
            <person name="Westerberg I."/>
            <person name="Brannstrom I.O."/>
            <person name="Guillou S."/>
            <person name="Cros-Aarteil S."/>
            <person name="Calhoun S."/>
            <person name="Haridas S."/>
            <person name="Kuo A."/>
            <person name="Mondo S."/>
            <person name="Pangilinan J."/>
            <person name="Riley R."/>
            <person name="Labutti K."/>
            <person name="Andreopoulos B."/>
            <person name="Lipzen A."/>
            <person name="Chen C."/>
            <person name="Yanf M."/>
            <person name="Daum C."/>
            <person name="Ng V."/>
            <person name="Clum A."/>
            <person name="Steindorff A."/>
            <person name="Ohm R."/>
            <person name="Martin F."/>
            <person name="Silar P."/>
            <person name="Natvig D."/>
            <person name="Lalanne C."/>
            <person name="Gautier V."/>
            <person name="Ament-Velasquez S.L."/>
            <person name="Kruys A."/>
            <person name="Hutchinson M.I."/>
            <person name="Powell A.J."/>
            <person name="Barry K."/>
            <person name="Miller A.N."/>
            <person name="Grigoriev I.V."/>
            <person name="Debuchy R."/>
            <person name="Gladieux P."/>
            <person name="Thoren M.H."/>
            <person name="Johannesson H."/>
        </authorList>
    </citation>
    <scope>NUCLEOTIDE SEQUENCE</scope>
    <source>
        <strain evidence="7">8032-3</strain>
    </source>
</reference>
<keyword evidence="2 7" id="KW-0378">Hydrolase</keyword>
<evidence type="ECO:0000259" key="6">
    <source>
        <dbReference type="Pfam" id="PF07808"/>
    </source>
</evidence>
<gene>
    <name evidence="7" type="ORF">QBC33DRAFT_617692</name>
</gene>
<feature type="compositionally biased region" description="Pro residues" evidence="4">
    <location>
        <begin position="391"/>
        <end position="402"/>
    </location>
</feature>
<feature type="compositionally biased region" description="Basic and acidic residues" evidence="4">
    <location>
        <begin position="327"/>
        <end position="337"/>
    </location>
</feature>
<proteinExistence type="inferred from homology"/>
<dbReference type="InterPro" id="IPR012916">
    <property type="entry name" value="RED_N"/>
</dbReference>
<feature type="region of interest" description="Disordered" evidence="4">
    <location>
        <begin position="162"/>
        <end position="224"/>
    </location>
</feature>
<feature type="region of interest" description="Disordered" evidence="4">
    <location>
        <begin position="14"/>
        <end position="127"/>
    </location>
</feature>
<feature type="compositionally biased region" description="Basic and acidic residues" evidence="4">
    <location>
        <begin position="109"/>
        <end position="127"/>
    </location>
</feature>
<evidence type="ECO:0000256" key="4">
    <source>
        <dbReference type="SAM" id="MobiDB-lite"/>
    </source>
</evidence>
<dbReference type="GeneID" id="85315881"/>
<dbReference type="InterPro" id="IPR023186">
    <property type="entry name" value="IUNH"/>
</dbReference>
<dbReference type="CDD" id="cd02651">
    <property type="entry name" value="nuc_hydro_IU_UC_XIUA"/>
    <property type="match status" value="1"/>
</dbReference>
<dbReference type="Pfam" id="PF01156">
    <property type="entry name" value="IU_nuc_hydro"/>
    <property type="match status" value="1"/>
</dbReference>
<evidence type="ECO:0000313" key="8">
    <source>
        <dbReference type="Proteomes" id="UP001244011"/>
    </source>
</evidence>
<sequence length="932" mass="101596">MNKEQFRKLLIANAAKASGAGQDASTPTGGRLGGSTPVALGSRQKSSMPMTPRAVTGRVDFARQLADRNQGDQQRQKKFRTSTPKGSRLAQGYTDRAKTREEEEEEDERAERLKNLDESLKKEEIDQETYDKLRSQIAGGDLSSTHLVKGLDFKLLERIRKGEDVFDEPKSKSPEEQPESEPEQDPDELLDELEAHEVKPVEREKIQKKGQFAPTSLVPGQKRSRDQILAEMKAAREAAKAKEQSALGTRFKKIGERKMPGTRIERDGKGREVLIIVDEDGNERRKVRKIGRDAPKEDEKEAFKPDKNGEILGMEVPEFYKQQQLAKAKEEEEKEVNIFDDAGSDYDPLSGLNGSDDEESSEEGEEREEADRKPDSSTDRESAGAKRKESPPPAQKPQPPSGPRNYFKDTLLSAEPSRAPFLSDPTILAALKKARALDKQARSEEDIKVAEREARLKKMLANSSRDDEDLDMGFGTNRLEDEADQDETEIKLSSWGGEDDDGGNGGGGKSKRKRGPKKRKGDKNSFSDVMSVMKSRKGGLALSLSRATTWPNQKFLSGWIAILATIVRGRASMDVFAILLACYHPGIKLLGISTIFGNSSLEKTTLNATSVLTAIGKDKEIPIYVGASHALSRPVLHAPTDIHGESGLDGSDLLPRPLTPANTTVPAVEAIAGALKAEAPGTAWLVATGAFTNAATLFVAHPELVGHIKGLSLMGGAIGGGFTQAPMGQVNGVPRTGNWTQFAEFNILADPEAAAWIFSNAALAAKTTLVPLDVTHLVLATEDVQAMLLWGKDGVQAGPARTTLRQMLVELLLFFAKTYNDVFGITEGPPLHDPLAVAAVLTGAGDYEIPLYDFNPQSEPSSRLPERYEVTVVTEGSYEDAQAGAQTGRTVVRLLEPGEAGVRIPRGLDIPLFWKVIEECVERADAVVSKPL</sequence>
<dbReference type="PANTHER" id="PTHR12304">
    <property type="entry name" value="INOSINE-URIDINE PREFERRING NUCLEOSIDE HYDROLASE"/>
    <property type="match status" value="1"/>
</dbReference>
<feature type="compositionally biased region" description="Basic and acidic residues" evidence="4">
    <location>
        <begin position="193"/>
        <end position="207"/>
    </location>
</feature>
<keyword evidence="3" id="KW-0326">Glycosidase</keyword>
<comment type="caution">
    <text evidence="7">The sequence shown here is derived from an EMBL/GenBank/DDBJ whole genome shotgun (WGS) entry which is preliminary data.</text>
</comment>
<dbReference type="SUPFAM" id="SSF53590">
    <property type="entry name" value="Nucleoside hydrolase"/>
    <property type="match status" value="1"/>
</dbReference>
<keyword evidence="8" id="KW-1185">Reference proteome</keyword>
<feature type="domain" description="Inosine/uridine-preferring nucleoside hydrolase" evidence="5">
    <location>
        <begin position="574"/>
        <end position="915"/>
    </location>
</feature>
<feature type="domain" description="RED-like N-terminal" evidence="6">
    <location>
        <begin position="81"/>
        <end position="195"/>
    </location>
</feature>
<evidence type="ECO:0000256" key="2">
    <source>
        <dbReference type="ARBA" id="ARBA00022801"/>
    </source>
</evidence>
<feature type="compositionally biased region" description="Basic residues" evidence="4">
    <location>
        <begin position="509"/>
        <end position="521"/>
    </location>
</feature>
<comment type="similarity">
    <text evidence="1">Belongs to the IUNH family.</text>
</comment>
<dbReference type="PANTHER" id="PTHR12304:SF4">
    <property type="entry name" value="URIDINE NUCLEOSIDASE"/>
    <property type="match status" value="1"/>
</dbReference>
<dbReference type="RefSeq" id="XP_060285773.1">
    <property type="nucleotide sequence ID" value="XM_060432694.1"/>
</dbReference>
<dbReference type="Pfam" id="PF07808">
    <property type="entry name" value="RED_N"/>
    <property type="match status" value="1"/>
</dbReference>
<evidence type="ECO:0000256" key="3">
    <source>
        <dbReference type="ARBA" id="ARBA00023295"/>
    </source>
</evidence>
<dbReference type="Gene3D" id="3.90.245.10">
    <property type="entry name" value="Ribonucleoside hydrolase-like"/>
    <property type="match status" value="1"/>
</dbReference>
<dbReference type="GO" id="GO:0008477">
    <property type="term" value="F:purine nucleosidase activity"/>
    <property type="evidence" value="ECO:0007669"/>
    <property type="project" value="TreeGrafter"/>
</dbReference>